<reference evidence="2 3" key="1">
    <citation type="submission" date="2016-04" db="EMBL/GenBank/DDBJ databases">
        <title>ATOL: Assembling a taxonomically balanced genome-scale reconstruction of the evolutionary history of the Enterobacteriaceae.</title>
        <authorList>
            <person name="Plunkett G.III."/>
            <person name="Neeno-Eckwall E.C."/>
            <person name="Glasner J.D."/>
            <person name="Perna N.T."/>
        </authorList>
    </citation>
    <scope>NUCLEOTIDE SEQUENCE [LARGE SCALE GENOMIC DNA]</scope>
    <source>
        <strain evidence="2 3">ATCC 51602</strain>
    </source>
</reference>
<dbReference type="Proteomes" id="UP000078407">
    <property type="component" value="Unassembled WGS sequence"/>
</dbReference>
<accession>A0ABX2W7M3</accession>
<dbReference type="InterPro" id="IPR009677">
    <property type="entry name" value="DUF1266"/>
</dbReference>
<name>A0ABX2W7M3_9ENTR</name>
<gene>
    <name evidence="2" type="ORF">M976_02455</name>
</gene>
<dbReference type="Pfam" id="PF06889">
    <property type="entry name" value="DUF1266"/>
    <property type="match status" value="1"/>
</dbReference>
<keyword evidence="3" id="KW-1185">Reference proteome</keyword>
<proteinExistence type="predicted"/>
<organism evidence="2 3">
    <name type="scientific">Buttiauxella ferragutiae ATCC 51602</name>
    <dbReference type="NCBI Taxonomy" id="1354252"/>
    <lineage>
        <taxon>Bacteria</taxon>
        <taxon>Pseudomonadati</taxon>
        <taxon>Pseudomonadota</taxon>
        <taxon>Gammaproteobacteria</taxon>
        <taxon>Enterobacterales</taxon>
        <taxon>Enterobacteriaceae</taxon>
        <taxon>Buttiauxella</taxon>
    </lineage>
</organism>
<evidence type="ECO:0000313" key="2">
    <source>
        <dbReference type="EMBL" id="OAT27166.1"/>
    </source>
</evidence>
<protein>
    <submittedName>
        <fullName evidence="2">Inner membrane protein</fullName>
    </submittedName>
</protein>
<evidence type="ECO:0000259" key="1">
    <source>
        <dbReference type="Pfam" id="PF06889"/>
    </source>
</evidence>
<dbReference type="EMBL" id="LXEQ01000040">
    <property type="protein sequence ID" value="OAT27166.1"/>
    <property type="molecule type" value="Genomic_DNA"/>
</dbReference>
<feature type="domain" description="DUF1266" evidence="1">
    <location>
        <begin position="88"/>
        <end position="229"/>
    </location>
</feature>
<sequence>MHLLLSLLIAMLIIFWRARKKAKRAKTRTAQEPGKEHLEKRRRDTRRRQWALALADILMLRNGLKTKDITLTFKIDNAKRQQLAQQVKKELGLKEDLDGGALRGQVADILNHWPGGVGQTPYGFYDQLAARGQVRDALAFDCARTAFLTRCIAGLGWCSDEQAWLVLLLNAQRAQDCFSSWEDYATAYVRARQIWLELHRTPATVAGRDLQIVMQYLEDPFSHWRALPWNEFKIFELN</sequence>
<comment type="caution">
    <text evidence="2">The sequence shown here is derived from an EMBL/GenBank/DDBJ whole genome shotgun (WGS) entry which is preliminary data.</text>
</comment>
<evidence type="ECO:0000313" key="3">
    <source>
        <dbReference type="Proteomes" id="UP000078407"/>
    </source>
</evidence>